<dbReference type="VEuPathDB" id="TriTrypDB:TcYC6_0031240"/>
<dbReference type="AlphaFoldDB" id="A0A2V2UQJ8"/>
<accession>A0A2V2UQJ8</accession>
<gene>
    <name evidence="1" type="ORF">C4B63_160g5</name>
</gene>
<name>A0A2V2UQJ8_TRYCR</name>
<dbReference type="Proteomes" id="UP000246121">
    <property type="component" value="Unassembled WGS sequence"/>
</dbReference>
<dbReference type="VEuPathDB" id="TriTrypDB:C3747_21g72"/>
<dbReference type="VEuPathDB" id="TriTrypDB:TCDM_08361"/>
<reference evidence="1 2" key="1">
    <citation type="journal article" date="2018" name="Microb. Genom.">
        <title>Expanding an expanded genome: long-read sequencing of Trypanosoma cruzi.</title>
        <authorList>
            <person name="Berna L."/>
            <person name="Rodriguez M."/>
            <person name="Chiribao M.L."/>
            <person name="Parodi-Talice A."/>
            <person name="Pita S."/>
            <person name="Rijo G."/>
            <person name="Alvarez-Valin F."/>
            <person name="Robello C."/>
        </authorList>
    </citation>
    <scope>NUCLEOTIDE SEQUENCE [LARGE SCALE GENOMIC DNA]</scope>
    <source>
        <strain evidence="1 2">Dm28c</strain>
    </source>
</reference>
<dbReference type="EMBL" id="PRFA01000160">
    <property type="protein sequence ID" value="PWU85466.1"/>
    <property type="molecule type" value="Genomic_DNA"/>
</dbReference>
<dbReference type="VEuPathDB" id="TriTrypDB:Tc_MARK_9336"/>
<dbReference type="VEuPathDB" id="TriTrypDB:TCSYLVIO_000054"/>
<protein>
    <submittedName>
        <fullName evidence="1">Uncharacterized protein</fullName>
    </submittedName>
</protein>
<comment type="caution">
    <text evidence="1">The sequence shown here is derived from an EMBL/GenBank/DDBJ whole genome shotgun (WGS) entry which is preliminary data.</text>
</comment>
<dbReference type="VEuPathDB" id="TriTrypDB:ECC02_002160"/>
<dbReference type="VEuPathDB" id="TriTrypDB:BCY84_07906"/>
<dbReference type="VEuPathDB" id="TriTrypDB:C4B63_160g5"/>
<evidence type="ECO:0000313" key="2">
    <source>
        <dbReference type="Proteomes" id="UP000246121"/>
    </source>
</evidence>
<sequence>MNILHRVLVVEFSRLSEPLDEKGTPLLLSWQSLRFRLTIAFSNVNGELDSEGAALMAAMGESDFHLMWRKLFHTVRIVPVILGSAASSSAGKTQSLPEPESRATTASGLQHGVGCFFFFGVPQFWENRVPAEKNAQFLASSVMATAGKILTVAAEPCDEAVVAPAEVLKAEMPKQYLKGAVPSHLHCTYTFSYALPELEDFHGPLTLGFVLLLSFPNGIGKGGTDRDGDDDFNDDVLLRALVPVEDQRMAWYRPFYVVLGTCYYRAHVSKLLCCSSEARRVSRYRVLVNVNVVNIGGISVRVQQVFFDIFSTWIGNSLGSLSSVPLWSEQRAGPRSGDLKYIELLRRVVTVTPVVVHEFCAPVMLEPEESMNFQFAIQLLPHLCYLFEPNSLESVYGKFLKGYMEDVAEEEIKTALSSPSGPMHISSQRITTSSTSVGSLKPVAVATGATDEISCEELLQLMSFTFTSHVYVHYEAISPTSKACSEEANRSINGDDIYASLQLRHPVHWSMGLP</sequence>
<dbReference type="VEuPathDB" id="TriTrypDB:TcCLB.507221.30"/>
<dbReference type="VEuPathDB" id="TriTrypDB:TcCL_NonESM03525"/>
<organism evidence="1 2">
    <name type="scientific">Trypanosoma cruzi</name>
    <dbReference type="NCBI Taxonomy" id="5693"/>
    <lineage>
        <taxon>Eukaryota</taxon>
        <taxon>Discoba</taxon>
        <taxon>Euglenozoa</taxon>
        <taxon>Kinetoplastea</taxon>
        <taxon>Metakinetoplastina</taxon>
        <taxon>Trypanosomatida</taxon>
        <taxon>Trypanosomatidae</taxon>
        <taxon>Trypanosoma</taxon>
        <taxon>Schizotrypanum</taxon>
    </lineage>
</organism>
<dbReference type="VEuPathDB" id="TriTrypDB:TcBrA4_0138070"/>
<dbReference type="VEuPathDB" id="TriTrypDB:TcCLB.504427.190"/>
<proteinExistence type="predicted"/>
<evidence type="ECO:0000313" key="1">
    <source>
        <dbReference type="EMBL" id="PWU85466.1"/>
    </source>
</evidence>
<dbReference type="VEuPathDB" id="TriTrypDB:TcG_06708"/>